<name>A0ABV7CCZ4_9VIBR</name>
<keyword evidence="6" id="KW-1185">Reference proteome</keyword>
<dbReference type="EMBL" id="JBHRSE010000104">
    <property type="protein sequence ID" value="MFC3025121.1"/>
    <property type="molecule type" value="Genomic_DNA"/>
</dbReference>
<reference evidence="6" key="1">
    <citation type="journal article" date="2019" name="Int. J. Syst. Evol. Microbiol.">
        <title>The Global Catalogue of Microorganisms (GCM) 10K type strain sequencing project: providing services to taxonomists for standard genome sequencing and annotation.</title>
        <authorList>
            <consortium name="The Broad Institute Genomics Platform"/>
            <consortium name="The Broad Institute Genome Sequencing Center for Infectious Disease"/>
            <person name="Wu L."/>
            <person name="Ma J."/>
        </authorList>
    </citation>
    <scope>NUCLEOTIDE SEQUENCE [LARGE SCALE GENOMIC DNA]</scope>
    <source>
        <strain evidence="6">KCTC 62784</strain>
    </source>
</reference>
<dbReference type="PANTHER" id="PTHR38780">
    <property type="entry name" value="PROTEIN TUSC"/>
    <property type="match status" value="1"/>
</dbReference>
<evidence type="ECO:0000256" key="3">
    <source>
        <dbReference type="ARBA" id="ARBA00005996"/>
    </source>
</evidence>
<proteinExistence type="inferred from homology"/>
<organism evidence="5 6">
    <name type="scientific">Vibrio zhugei</name>
    <dbReference type="NCBI Taxonomy" id="2479546"/>
    <lineage>
        <taxon>Bacteria</taxon>
        <taxon>Pseudomonadati</taxon>
        <taxon>Pseudomonadota</taxon>
        <taxon>Gammaproteobacteria</taxon>
        <taxon>Vibrionales</taxon>
        <taxon>Vibrionaceae</taxon>
        <taxon>Vibrio</taxon>
    </lineage>
</organism>
<dbReference type="InterPro" id="IPR027396">
    <property type="entry name" value="DsrEFH-like"/>
</dbReference>
<evidence type="ECO:0000256" key="1">
    <source>
        <dbReference type="ARBA" id="ARBA00002850"/>
    </source>
</evidence>
<accession>A0ABV7CCZ4</accession>
<dbReference type="InterPro" id="IPR017462">
    <property type="entry name" value="Sulphur_relay_TusC/DsrF"/>
</dbReference>
<dbReference type="SUPFAM" id="SSF75169">
    <property type="entry name" value="DsrEFH-like"/>
    <property type="match status" value="1"/>
</dbReference>
<comment type="similarity">
    <text evidence="3">Belongs to the DsrF/TusC family.</text>
</comment>
<comment type="subcellular location">
    <subcellularLocation>
        <location evidence="2">Cytoplasm</location>
    </subcellularLocation>
</comment>
<dbReference type="NCBIfam" id="TIGR03010">
    <property type="entry name" value="sulf_tusC_dsrF"/>
    <property type="match status" value="1"/>
</dbReference>
<dbReference type="NCBIfam" id="NF001238">
    <property type="entry name" value="PRK00211.1"/>
    <property type="match status" value="1"/>
</dbReference>
<dbReference type="InterPro" id="IPR003787">
    <property type="entry name" value="Sulphur_relay_DsrE/F-like"/>
</dbReference>
<dbReference type="Pfam" id="PF02635">
    <property type="entry name" value="DsrE"/>
    <property type="match status" value="1"/>
</dbReference>
<dbReference type="Gene3D" id="3.40.1260.10">
    <property type="entry name" value="DsrEFH-like"/>
    <property type="match status" value="1"/>
</dbReference>
<dbReference type="PANTHER" id="PTHR38780:SF1">
    <property type="entry name" value="PROTEIN TUSC"/>
    <property type="match status" value="1"/>
</dbReference>
<evidence type="ECO:0000313" key="5">
    <source>
        <dbReference type="EMBL" id="MFC3025121.1"/>
    </source>
</evidence>
<dbReference type="RefSeq" id="WP_123015222.1">
    <property type="nucleotide sequence ID" value="NZ_AP024911.1"/>
</dbReference>
<evidence type="ECO:0000256" key="4">
    <source>
        <dbReference type="ARBA" id="ARBA00017149"/>
    </source>
</evidence>
<evidence type="ECO:0000313" key="6">
    <source>
        <dbReference type="Proteomes" id="UP001595384"/>
    </source>
</evidence>
<evidence type="ECO:0000256" key="2">
    <source>
        <dbReference type="ARBA" id="ARBA00004496"/>
    </source>
</evidence>
<sequence>MNKIAFVFHTTPHHTASGREGLDAILAAASYSEDIGVFFLGPGVLQLLKHQAPEKILSRNYISAFKLIELYEIEQCYVCADSLKEWGLSAEELVIDCQVVSRSELAAYMNQFDRVLNF</sequence>
<comment type="function">
    <text evidence="1">Could be part of a sulfur-relay system.</text>
</comment>
<dbReference type="Proteomes" id="UP001595384">
    <property type="component" value="Unassembled WGS sequence"/>
</dbReference>
<protein>
    <recommendedName>
        <fullName evidence="4">Protein TusC homolog</fullName>
    </recommendedName>
</protein>
<gene>
    <name evidence="5" type="primary">tusC</name>
    <name evidence="5" type="ORF">ACFODT_15045</name>
</gene>
<comment type="caution">
    <text evidence="5">The sequence shown here is derived from an EMBL/GenBank/DDBJ whole genome shotgun (WGS) entry which is preliminary data.</text>
</comment>